<dbReference type="SUPFAM" id="SSF55785">
    <property type="entry name" value="PYP-like sensor domain (PAS domain)"/>
    <property type="match status" value="1"/>
</dbReference>
<keyword evidence="7" id="KW-0812">Transmembrane</keyword>
<dbReference type="InterPro" id="IPR000700">
    <property type="entry name" value="PAS-assoc_C"/>
</dbReference>
<dbReference type="SMART" id="SM00086">
    <property type="entry name" value="PAC"/>
    <property type="match status" value="1"/>
</dbReference>
<dbReference type="Pfam" id="PF01627">
    <property type="entry name" value="Hpt"/>
    <property type="match status" value="1"/>
</dbReference>
<dbReference type="InterPro" id="IPR001610">
    <property type="entry name" value="PAC"/>
</dbReference>
<dbReference type="GO" id="GO:0000155">
    <property type="term" value="F:phosphorelay sensor kinase activity"/>
    <property type="evidence" value="ECO:0007669"/>
    <property type="project" value="InterPro"/>
</dbReference>
<keyword evidence="4" id="KW-1003">Cell membrane</keyword>
<dbReference type="SUPFAM" id="SSF47384">
    <property type="entry name" value="Homodimeric domain of signal transducing histidine kinase"/>
    <property type="match status" value="1"/>
</dbReference>
<evidence type="ECO:0000256" key="1">
    <source>
        <dbReference type="ARBA" id="ARBA00000085"/>
    </source>
</evidence>
<protein>
    <recommendedName>
        <fullName evidence="15">Sensory/regulatory protein RpfC</fullName>
        <ecNumber evidence="3">2.7.13.3</ecNumber>
    </recommendedName>
</protein>
<dbReference type="GO" id="GO:0005886">
    <property type="term" value="C:plasma membrane"/>
    <property type="evidence" value="ECO:0007669"/>
    <property type="project" value="UniProtKB-SubCell"/>
</dbReference>
<evidence type="ECO:0000256" key="2">
    <source>
        <dbReference type="ARBA" id="ARBA00004651"/>
    </source>
</evidence>
<dbReference type="NCBIfam" id="TIGR00229">
    <property type="entry name" value="sensory_box"/>
    <property type="match status" value="1"/>
</dbReference>
<keyword evidence="13" id="KW-0472">Membrane</keyword>
<dbReference type="CDD" id="cd00156">
    <property type="entry name" value="REC"/>
    <property type="match status" value="1"/>
</dbReference>
<dbReference type="PANTHER" id="PTHR45339">
    <property type="entry name" value="HYBRID SIGNAL TRANSDUCTION HISTIDINE KINASE J"/>
    <property type="match status" value="1"/>
</dbReference>
<evidence type="ECO:0000256" key="12">
    <source>
        <dbReference type="ARBA" id="ARBA00023012"/>
    </source>
</evidence>
<dbReference type="InterPro" id="IPR005467">
    <property type="entry name" value="His_kinase_dom"/>
</dbReference>
<feature type="domain" description="PAC" evidence="20">
    <location>
        <begin position="78"/>
        <end position="130"/>
    </location>
</feature>
<feature type="domain" description="HPt" evidence="21">
    <location>
        <begin position="710"/>
        <end position="806"/>
    </location>
</feature>
<keyword evidence="9" id="KW-0418">Kinase</keyword>
<dbReference type="Pfam" id="PF02518">
    <property type="entry name" value="HATPase_c"/>
    <property type="match status" value="1"/>
</dbReference>
<dbReference type="PROSITE" id="PS50110">
    <property type="entry name" value="RESPONSE_REGULATORY"/>
    <property type="match status" value="2"/>
</dbReference>
<dbReference type="CDD" id="cd00130">
    <property type="entry name" value="PAS"/>
    <property type="match status" value="1"/>
</dbReference>
<dbReference type="SMART" id="SM00387">
    <property type="entry name" value="HATPase_c"/>
    <property type="match status" value="1"/>
</dbReference>
<reference evidence="22 23" key="1">
    <citation type="submission" date="2022-12" db="EMBL/GenBank/DDBJ databases">
        <title>Metagenome assembled genome from gulf of manar.</title>
        <authorList>
            <person name="Kohli P."/>
            <person name="Pk S."/>
            <person name="Venkata Ramana C."/>
            <person name="Sasikala C."/>
        </authorList>
    </citation>
    <scope>NUCLEOTIDE SEQUENCE [LARGE SCALE GENOMIC DNA]</scope>
    <source>
        <strain evidence="22">JB008</strain>
    </source>
</reference>
<evidence type="ECO:0000256" key="9">
    <source>
        <dbReference type="ARBA" id="ARBA00022777"/>
    </source>
</evidence>
<feature type="modified residue" description="4-aspartylphosphate" evidence="17">
    <location>
        <position position="587"/>
    </location>
</feature>
<dbReference type="CDD" id="cd00088">
    <property type="entry name" value="HPT"/>
    <property type="match status" value="1"/>
</dbReference>
<dbReference type="Gene3D" id="3.30.565.10">
    <property type="entry name" value="Histidine kinase-like ATPase, C-terminal domain"/>
    <property type="match status" value="1"/>
</dbReference>
<feature type="modified residue" description="4-aspartylphosphate" evidence="17">
    <location>
        <position position="441"/>
    </location>
</feature>
<keyword evidence="5 17" id="KW-0597">Phosphoprotein</keyword>
<dbReference type="Pfam" id="PF00512">
    <property type="entry name" value="HisKA"/>
    <property type="match status" value="1"/>
</dbReference>
<evidence type="ECO:0000313" key="22">
    <source>
        <dbReference type="EMBL" id="MDC7226437.1"/>
    </source>
</evidence>
<dbReference type="SUPFAM" id="SSF55874">
    <property type="entry name" value="ATPase domain of HSP90 chaperone/DNA topoisomerase II/histidine kinase"/>
    <property type="match status" value="1"/>
</dbReference>
<dbReference type="EMBL" id="JAQQAL010000011">
    <property type="protein sequence ID" value="MDC7226437.1"/>
    <property type="molecule type" value="Genomic_DNA"/>
</dbReference>
<keyword evidence="12" id="KW-0902">Two-component regulatory system</keyword>
<dbReference type="EC" id="2.7.13.3" evidence="3"/>
<evidence type="ECO:0000256" key="5">
    <source>
        <dbReference type="ARBA" id="ARBA00022553"/>
    </source>
</evidence>
<evidence type="ECO:0000259" key="20">
    <source>
        <dbReference type="PROSITE" id="PS50113"/>
    </source>
</evidence>
<dbReference type="Proteomes" id="UP001221217">
    <property type="component" value="Unassembled WGS sequence"/>
</dbReference>
<feature type="modified residue" description="Phosphohistidine" evidence="16">
    <location>
        <position position="749"/>
    </location>
</feature>
<dbReference type="InterPro" id="IPR036641">
    <property type="entry name" value="HPT_dom_sf"/>
</dbReference>
<proteinExistence type="predicted"/>
<keyword evidence="10" id="KW-0067">ATP-binding</keyword>
<dbReference type="InterPro" id="IPR036890">
    <property type="entry name" value="HATPase_C_sf"/>
</dbReference>
<dbReference type="PROSITE" id="PS50109">
    <property type="entry name" value="HIS_KIN"/>
    <property type="match status" value="1"/>
</dbReference>
<accession>A0AAJ1IEH1</accession>
<dbReference type="Gene3D" id="1.10.287.130">
    <property type="match status" value="1"/>
</dbReference>
<comment type="subunit">
    <text evidence="14">At low DSF concentrations, interacts with RpfF.</text>
</comment>
<comment type="caution">
    <text evidence="22">The sequence shown here is derived from an EMBL/GenBank/DDBJ whole genome shotgun (WGS) entry which is preliminary data.</text>
</comment>
<evidence type="ECO:0000256" key="16">
    <source>
        <dbReference type="PROSITE-ProRule" id="PRU00110"/>
    </source>
</evidence>
<evidence type="ECO:0000256" key="3">
    <source>
        <dbReference type="ARBA" id="ARBA00012438"/>
    </source>
</evidence>
<dbReference type="SMART" id="SM00388">
    <property type="entry name" value="HisKA"/>
    <property type="match status" value="1"/>
</dbReference>
<dbReference type="Pfam" id="PF00072">
    <property type="entry name" value="Response_reg"/>
    <property type="match status" value="2"/>
</dbReference>
<evidence type="ECO:0000256" key="15">
    <source>
        <dbReference type="ARBA" id="ARBA00068150"/>
    </source>
</evidence>
<dbReference type="SUPFAM" id="SSF47226">
    <property type="entry name" value="Histidine-containing phosphotransfer domain, HPT domain"/>
    <property type="match status" value="1"/>
</dbReference>
<evidence type="ECO:0000256" key="10">
    <source>
        <dbReference type="ARBA" id="ARBA00022840"/>
    </source>
</evidence>
<dbReference type="InterPro" id="IPR036097">
    <property type="entry name" value="HisK_dim/P_sf"/>
</dbReference>
<dbReference type="FunFam" id="1.10.287.130:FF:000002">
    <property type="entry name" value="Two-component osmosensing histidine kinase"/>
    <property type="match status" value="1"/>
</dbReference>
<dbReference type="PANTHER" id="PTHR45339:SF1">
    <property type="entry name" value="HYBRID SIGNAL TRANSDUCTION HISTIDINE KINASE J"/>
    <property type="match status" value="1"/>
</dbReference>
<evidence type="ECO:0000256" key="11">
    <source>
        <dbReference type="ARBA" id="ARBA00022989"/>
    </source>
</evidence>
<dbReference type="InterPro" id="IPR003594">
    <property type="entry name" value="HATPase_dom"/>
</dbReference>
<dbReference type="FunFam" id="3.30.565.10:FF:000010">
    <property type="entry name" value="Sensor histidine kinase RcsC"/>
    <property type="match status" value="1"/>
</dbReference>
<dbReference type="InterPro" id="IPR004358">
    <property type="entry name" value="Sig_transdc_His_kin-like_C"/>
</dbReference>
<dbReference type="AlphaFoldDB" id="A0AAJ1IEH1"/>
<dbReference type="InterPro" id="IPR008207">
    <property type="entry name" value="Sig_transdc_His_kin_Hpt_dom"/>
</dbReference>
<dbReference type="InterPro" id="IPR001789">
    <property type="entry name" value="Sig_transdc_resp-reg_receiver"/>
</dbReference>
<dbReference type="CDD" id="cd16922">
    <property type="entry name" value="HATPase_EvgS-ArcB-TorS-like"/>
    <property type="match status" value="1"/>
</dbReference>
<dbReference type="SUPFAM" id="SSF52172">
    <property type="entry name" value="CheY-like"/>
    <property type="match status" value="2"/>
</dbReference>
<dbReference type="CDD" id="cd17546">
    <property type="entry name" value="REC_hyHK_CKI1_RcsC-like"/>
    <property type="match status" value="1"/>
</dbReference>
<dbReference type="InterPro" id="IPR035965">
    <property type="entry name" value="PAS-like_dom_sf"/>
</dbReference>
<organism evidence="22 23">
    <name type="scientific">Candidatus Thalassospirochaeta sargassi</name>
    <dbReference type="NCBI Taxonomy" id="3119039"/>
    <lineage>
        <taxon>Bacteria</taxon>
        <taxon>Pseudomonadati</taxon>
        <taxon>Spirochaetota</taxon>
        <taxon>Spirochaetia</taxon>
        <taxon>Spirochaetales</taxon>
        <taxon>Spirochaetaceae</taxon>
        <taxon>Candidatus Thalassospirochaeta</taxon>
    </lineage>
</organism>
<dbReference type="InterPro" id="IPR003661">
    <property type="entry name" value="HisK_dim/P_dom"/>
</dbReference>
<dbReference type="InterPro" id="IPR011006">
    <property type="entry name" value="CheY-like_superfamily"/>
</dbReference>
<evidence type="ECO:0000256" key="6">
    <source>
        <dbReference type="ARBA" id="ARBA00022679"/>
    </source>
</evidence>
<evidence type="ECO:0000256" key="7">
    <source>
        <dbReference type="ARBA" id="ARBA00022692"/>
    </source>
</evidence>
<dbReference type="PROSITE" id="PS50113">
    <property type="entry name" value="PAC"/>
    <property type="match status" value="1"/>
</dbReference>
<dbReference type="PROSITE" id="PS50894">
    <property type="entry name" value="HPT"/>
    <property type="match status" value="1"/>
</dbReference>
<feature type="domain" description="Response regulatory" evidence="19">
    <location>
        <begin position="387"/>
        <end position="515"/>
    </location>
</feature>
<keyword evidence="6" id="KW-0808">Transferase</keyword>
<comment type="subcellular location">
    <subcellularLocation>
        <location evidence="2">Cell membrane</location>
        <topology evidence="2">Multi-pass membrane protein</topology>
    </subcellularLocation>
</comment>
<evidence type="ECO:0000259" key="21">
    <source>
        <dbReference type="PROSITE" id="PS50894"/>
    </source>
</evidence>
<dbReference type="InterPro" id="IPR000014">
    <property type="entry name" value="PAS"/>
</dbReference>
<feature type="domain" description="Histidine kinase" evidence="18">
    <location>
        <begin position="148"/>
        <end position="369"/>
    </location>
</feature>
<dbReference type="CDD" id="cd00082">
    <property type="entry name" value="HisKA"/>
    <property type="match status" value="1"/>
</dbReference>
<comment type="catalytic activity">
    <reaction evidence="1">
        <text>ATP + protein L-histidine = ADP + protein N-phospho-L-histidine.</text>
        <dbReference type="EC" id="2.7.13.3"/>
    </reaction>
</comment>
<gene>
    <name evidence="22" type="ORF">PQJ61_06705</name>
</gene>
<keyword evidence="11" id="KW-1133">Transmembrane helix</keyword>
<dbReference type="Gene3D" id="3.30.450.20">
    <property type="entry name" value="PAS domain"/>
    <property type="match status" value="1"/>
</dbReference>
<dbReference type="SMART" id="SM00448">
    <property type="entry name" value="REC"/>
    <property type="match status" value="2"/>
</dbReference>
<keyword evidence="8" id="KW-0547">Nucleotide-binding</keyword>
<dbReference type="GO" id="GO:0005524">
    <property type="term" value="F:ATP binding"/>
    <property type="evidence" value="ECO:0007669"/>
    <property type="project" value="UniProtKB-KW"/>
</dbReference>
<feature type="domain" description="Response regulatory" evidence="19">
    <location>
        <begin position="538"/>
        <end position="652"/>
    </location>
</feature>
<evidence type="ECO:0000259" key="18">
    <source>
        <dbReference type="PROSITE" id="PS50109"/>
    </source>
</evidence>
<evidence type="ECO:0000256" key="4">
    <source>
        <dbReference type="ARBA" id="ARBA00022475"/>
    </source>
</evidence>
<sequence>MDKTEKLFRTIFLDSSLGMLLFKSDGEIHMGNSEVCRIFRCPEEKIESTNLKDFVYKDDLERFMTELAGLPKNSSEKIKIQARFMKTTDRLGWCRFNISEISYDDGCSEYMLALVEDITSQILLERQLTKAKLVAERATRTKSEFLANMSHEIRTPIHTIIGMSELLKETNLDAEQKEYAGQVEFSAEVLLSLINDILDVEKIEAGKLKLEEIEMDLLGVAYSAVDLVALQAHKKNLEAALYIEPDVNHLVYGDPTRLRQIIVNLFNNAMKFTSEGEIELKISSVEEDDEEVCLLFRVRDTGIGIPKTKMDKLFKEFSQVDSSTTRKYGGTGLGLTISKNLTRLMRGEIGVESTEGEGSTFWFTARFRKQHKESPYRSFREKYHDQRVLIVDDNPTAREILSLYLSELGFSVSETDDGRKALAMIEEEAHSELPYNSCVIDQIMPGMDGWYLASEINSLREQSDLQAIKDLKLYLVSPAGRSADEAKMKLLNWFEGYLNKPLKKNQLYSVFAGMSSNDNDDEPTELLPVDDAEDGKIRALVAEDHEVNQHLFKSILENMGCEVALAANGLEAVARCEESAPDIIFMDCQMPEMNGYEATEEIRRKGFIMPIVAVTASAIKGERDKCMACGMTDFLTKPFKKKDIQPVLIKWKGLNHDGSRAAESAPVEDVYVEEVEAEEVEELEEIEEIEEIEMLDIFNFEDAVETFLGNEETVRKLIGSYFEKVETQLPAIDAALSSGDTGECRELAHSIKGSALNLSMNALGDAAKELEYSSRDGEIEKSKENYIRVKKTFEELKKYSAEHGYI</sequence>
<evidence type="ECO:0000256" key="8">
    <source>
        <dbReference type="ARBA" id="ARBA00022741"/>
    </source>
</evidence>
<evidence type="ECO:0000313" key="23">
    <source>
        <dbReference type="Proteomes" id="UP001221217"/>
    </source>
</evidence>
<evidence type="ECO:0000259" key="19">
    <source>
        <dbReference type="PROSITE" id="PS50110"/>
    </source>
</evidence>
<evidence type="ECO:0000256" key="17">
    <source>
        <dbReference type="PROSITE-ProRule" id="PRU00169"/>
    </source>
</evidence>
<dbReference type="Gene3D" id="3.40.50.2300">
    <property type="match status" value="2"/>
</dbReference>
<name>A0AAJ1IEH1_9SPIO</name>
<evidence type="ECO:0000256" key="13">
    <source>
        <dbReference type="ARBA" id="ARBA00023136"/>
    </source>
</evidence>
<dbReference type="PRINTS" id="PR00344">
    <property type="entry name" value="BCTRLSENSOR"/>
</dbReference>
<dbReference type="Gene3D" id="1.20.120.160">
    <property type="entry name" value="HPT domain"/>
    <property type="match status" value="1"/>
</dbReference>
<evidence type="ECO:0000256" key="14">
    <source>
        <dbReference type="ARBA" id="ARBA00064003"/>
    </source>
</evidence>